<feature type="non-terminal residue" evidence="7">
    <location>
        <position position="168"/>
    </location>
</feature>
<dbReference type="PANTHER" id="PTHR24252">
    <property type="entry name" value="ACROSIN-RELATED"/>
    <property type="match status" value="1"/>
</dbReference>
<dbReference type="GO" id="GO:0004252">
    <property type="term" value="F:serine-type endopeptidase activity"/>
    <property type="evidence" value="ECO:0007669"/>
    <property type="project" value="InterPro"/>
</dbReference>
<dbReference type="SMART" id="SM00020">
    <property type="entry name" value="Tryp_SPc"/>
    <property type="match status" value="1"/>
</dbReference>
<dbReference type="PROSITE" id="PS50240">
    <property type="entry name" value="TRYPSIN_DOM"/>
    <property type="match status" value="1"/>
</dbReference>
<dbReference type="AlphaFoldDB" id="A0A9D4AWL8"/>
<dbReference type="CDD" id="cd00190">
    <property type="entry name" value="Tryp_SPc"/>
    <property type="match status" value="1"/>
</dbReference>
<keyword evidence="3" id="KW-0720">Serine protease</keyword>
<dbReference type="FunFam" id="2.40.10.10:FF:000181">
    <property type="entry name" value="Chymotrypsinogen A"/>
    <property type="match status" value="1"/>
</dbReference>
<evidence type="ECO:0000256" key="2">
    <source>
        <dbReference type="ARBA" id="ARBA00022801"/>
    </source>
</evidence>
<organism evidence="7 8">
    <name type="scientific">Mauremys mutica</name>
    <name type="common">yellowpond turtle</name>
    <dbReference type="NCBI Taxonomy" id="74926"/>
    <lineage>
        <taxon>Eukaryota</taxon>
        <taxon>Metazoa</taxon>
        <taxon>Chordata</taxon>
        <taxon>Craniata</taxon>
        <taxon>Vertebrata</taxon>
        <taxon>Euteleostomi</taxon>
        <taxon>Archelosauria</taxon>
        <taxon>Testudinata</taxon>
        <taxon>Testudines</taxon>
        <taxon>Cryptodira</taxon>
        <taxon>Durocryptodira</taxon>
        <taxon>Testudinoidea</taxon>
        <taxon>Geoemydidae</taxon>
        <taxon>Geoemydinae</taxon>
        <taxon>Mauremys</taxon>
    </lineage>
</organism>
<reference evidence="7" key="1">
    <citation type="submission" date="2021-09" db="EMBL/GenBank/DDBJ databases">
        <title>The genome of Mauremys mutica provides insights into the evolution of semi-aquatic lifestyle.</title>
        <authorList>
            <person name="Gong S."/>
            <person name="Gao Y."/>
        </authorList>
    </citation>
    <scope>NUCLEOTIDE SEQUENCE</scope>
    <source>
        <strain evidence="7">MM-2020</strain>
        <tissue evidence="7">Muscle</tissue>
    </source>
</reference>
<dbReference type="Proteomes" id="UP000827986">
    <property type="component" value="Unassembled WGS sequence"/>
</dbReference>
<gene>
    <name evidence="7" type="ORF">KIL84_007039</name>
</gene>
<comment type="caution">
    <text evidence="7">The sequence shown here is derived from an EMBL/GenBank/DDBJ whole genome shotgun (WGS) entry which is preliminary data.</text>
</comment>
<keyword evidence="8" id="KW-1185">Reference proteome</keyword>
<dbReference type="SUPFAM" id="SSF50494">
    <property type="entry name" value="Trypsin-like serine proteases"/>
    <property type="match status" value="1"/>
</dbReference>
<evidence type="ECO:0000313" key="7">
    <source>
        <dbReference type="EMBL" id="KAH1171421.1"/>
    </source>
</evidence>
<dbReference type="InterPro" id="IPR043504">
    <property type="entry name" value="Peptidase_S1_PA_chymotrypsin"/>
</dbReference>
<dbReference type="PROSITE" id="PS00134">
    <property type="entry name" value="TRYPSIN_HIS"/>
    <property type="match status" value="1"/>
</dbReference>
<sequence>MAGLCSQLAVLLLLLVLLPSPVHVFSRIIGGQDAQEGQWPWQVSVQKYDDKNHEYHHICGGSLISAQWVVSAAHCFNRSFPQSAYRVTLGEHQLSNPSPSWVSSPVRQILVHPDYNRGTRSADIALVKLTEPVRYTDEILPICLPGPSHSFPGNHTCWVTGWGTTASA</sequence>
<evidence type="ECO:0000259" key="6">
    <source>
        <dbReference type="PROSITE" id="PS50240"/>
    </source>
</evidence>
<dbReference type="PANTHER" id="PTHR24252:SF7">
    <property type="entry name" value="HYALIN"/>
    <property type="match status" value="1"/>
</dbReference>
<dbReference type="InterPro" id="IPR001254">
    <property type="entry name" value="Trypsin_dom"/>
</dbReference>
<name>A0A9D4AWL8_9SAUR</name>
<keyword evidence="1" id="KW-0645">Protease</keyword>
<accession>A0A9D4AWL8</accession>
<feature type="domain" description="Peptidase S1" evidence="6">
    <location>
        <begin position="28"/>
        <end position="168"/>
    </location>
</feature>
<evidence type="ECO:0000256" key="4">
    <source>
        <dbReference type="ARBA" id="ARBA00023157"/>
    </source>
</evidence>
<dbReference type="Gene3D" id="2.40.10.10">
    <property type="entry name" value="Trypsin-like serine proteases"/>
    <property type="match status" value="1"/>
</dbReference>
<proteinExistence type="predicted"/>
<dbReference type="InterPro" id="IPR009003">
    <property type="entry name" value="Peptidase_S1_PA"/>
</dbReference>
<keyword evidence="5" id="KW-0732">Signal</keyword>
<feature type="chain" id="PRO_5039523162" description="Peptidase S1 domain-containing protein" evidence="5">
    <location>
        <begin position="25"/>
        <end position="168"/>
    </location>
</feature>
<keyword evidence="4" id="KW-1015">Disulfide bond</keyword>
<dbReference type="EMBL" id="JAHDVG010000483">
    <property type="protein sequence ID" value="KAH1171421.1"/>
    <property type="molecule type" value="Genomic_DNA"/>
</dbReference>
<dbReference type="PRINTS" id="PR00722">
    <property type="entry name" value="CHYMOTRYPSIN"/>
</dbReference>
<keyword evidence="2" id="KW-0378">Hydrolase</keyword>
<evidence type="ECO:0000256" key="3">
    <source>
        <dbReference type="ARBA" id="ARBA00022825"/>
    </source>
</evidence>
<dbReference type="GO" id="GO:0006508">
    <property type="term" value="P:proteolysis"/>
    <property type="evidence" value="ECO:0007669"/>
    <property type="project" value="UniProtKB-KW"/>
</dbReference>
<evidence type="ECO:0000313" key="8">
    <source>
        <dbReference type="Proteomes" id="UP000827986"/>
    </source>
</evidence>
<dbReference type="Pfam" id="PF00089">
    <property type="entry name" value="Trypsin"/>
    <property type="match status" value="1"/>
</dbReference>
<protein>
    <recommendedName>
        <fullName evidence="6">Peptidase S1 domain-containing protein</fullName>
    </recommendedName>
</protein>
<dbReference type="InterPro" id="IPR001314">
    <property type="entry name" value="Peptidase_S1A"/>
</dbReference>
<feature type="signal peptide" evidence="5">
    <location>
        <begin position="1"/>
        <end position="24"/>
    </location>
</feature>
<dbReference type="InterPro" id="IPR018114">
    <property type="entry name" value="TRYPSIN_HIS"/>
</dbReference>
<evidence type="ECO:0000256" key="1">
    <source>
        <dbReference type="ARBA" id="ARBA00022670"/>
    </source>
</evidence>
<evidence type="ECO:0000256" key="5">
    <source>
        <dbReference type="SAM" id="SignalP"/>
    </source>
</evidence>